<protein>
    <recommendedName>
        <fullName evidence="8">Peptidase</fullName>
    </recommendedName>
</protein>
<dbReference type="EMBL" id="BLRX01000030">
    <property type="protein sequence ID" value="GFP24995.1"/>
    <property type="molecule type" value="Genomic_DNA"/>
</dbReference>
<dbReference type="Pfam" id="PF04298">
    <property type="entry name" value="Zn_peptidase_2"/>
    <property type="match status" value="2"/>
</dbReference>
<dbReference type="PANTHER" id="PTHR36434:SF1">
    <property type="entry name" value="MEMBRANE PROTEASE YUGP-RELATED"/>
    <property type="match status" value="1"/>
</dbReference>
<dbReference type="AlphaFoldDB" id="A0A6V8NXK8"/>
<comment type="caution">
    <text evidence="2">The sequence shown here is derived from an EMBL/GenBank/DDBJ whole genome shotgun (WGS) entry which is preliminary data.</text>
</comment>
<feature type="transmembrane region" description="Helical" evidence="1">
    <location>
        <begin position="209"/>
        <end position="233"/>
    </location>
</feature>
<dbReference type="EMBL" id="BLRY01000067">
    <property type="protein sequence ID" value="GFP27791.1"/>
    <property type="molecule type" value="Genomic_DNA"/>
</dbReference>
<evidence type="ECO:0000256" key="1">
    <source>
        <dbReference type="SAM" id="Phobius"/>
    </source>
</evidence>
<evidence type="ECO:0000313" key="6">
    <source>
        <dbReference type="Proteomes" id="UP000568877"/>
    </source>
</evidence>
<evidence type="ECO:0008006" key="8">
    <source>
        <dbReference type="Google" id="ProtNLM"/>
    </source>
</evidence>
<feature type="transmembrane region" description="Helical" evidence="1">
    <location>
        <begin position="162"/>
        <end position="180"/>
    </location>
</feature>
<feature type="transmembrane region" description="Helical" evidence="1">
    <location>
        <begin position="133"/>
        <end position="155"/>
    </location>
</feature>
<dbReference type="InterPro" id="IPR007395">
    <property type="entry name" value="Zn_peptidase_2"/>
</dbReference>
<keyword evidence="7" id="KW-1185">Reference proteome</keyword>
<dbReference type="Proteomes" id="UP000568877">
    <property type="component" value="Unassembled WGS sequence"/>
</dbReference>
<dbReference type="EMBL" id="BLSA01000001">
    <property type="protein sequence ID" value="GFP31693.1"/>
    <property type="molecule type" value="Genomic_DNA"/>
</dbReference>
<keyword evidence="1" id="KW-0812">Transmembrane</keyword>
<dbReference type="PANTHER" id="PTHR36434">
    <property type="entry name" value="MEMBRANE PROTEASE YUGP-RELATED"/>
    <property type="match status" value="1"/>
</dbReference>
<evidence type="ECO:0000313" key="7">
    <source>
        <dbReference type="Proteomes" id="UP000591948"/>
    </source>
</evidence>
<name>A0A6V8NXK8_9ACTN</name>
<dbReference type="Proteomes" id="UP000591948">
    <property type="component" value="Unassembled WGS sequence"/>
</dbReference>
<reference evidence="5 6" key="1">
    <citation type="journal article" date="2020" name="Front. Microbiol.">
        <title>Single-cell genomics of novel Actinobacteria with the Wood-Ljungdahl pathway discovered in a serpentinizing system.</title>
        <authorList>
            <person name="Merino N."/>
            <person name="Kawai M."/>
            <person name="Boyd E.S."/>
            <person name="Colman D.R."/>
            <person name="McGlynn S.E."/>
            <person name="Nealson K.H."/>
            <person name="Kurokawa K."/>
            <person name="Hongoh Y."/>
        </authorList>
    </citation>
    <scope>NUCLEOTIDE SEQUENCE [LARGE SCALE GENOMIC DNA]</scope>
    <source>
        <strain evidence="2 5">S25</strain>
        <strain evidence="3 7">S33</strain>
        <strain evidence="4 6">S42</strain>
    </source>
</reference>
<dbReference type="Proteomes" id="UP000543224">
    <property type="component" value="Unassembled WGS sequence"/>
</dbReference>
<sequence length="239" mass="25919">MFLDASFLLLIPALILAIYAQIRVRSAYAKGSQIMARGGISGVEAAAIILRNSGIYDVGTEAISGKRRTSGVRIERTMGQLTDHYDPRSRVLRLSPDVYSGRSVAALGIAAHESGHAIQHAVGYFPLHLRTSFYPLASFGSWAAFPLFFLGFLFGSPSMMNLGILVFSLAVMFTVITLPVEFNASSRALSLLRSNNIVGSDELPYVKKVLSAAALTYVAATAMALLQLLRLIVLRNTRH</sequence>
<evidence type="ECO:0000313" key="4">
    <source>
        <dbReference type="EMBL" id="GFP31693.1"/>
    </source>
</evidence>
<gene>
    <name evidence="2" type="ORF">HKBW3S25_00445</name>
    <name evidence="3" type="ORF">HKBW3S33_01201</name>
    <name evidence="4" type="ORF">HKBW3S42_00000</name>
</gene>
<accession>A0A6V8NXK8</accession>
<keyword evidence="1" id="KW-1133">Transmembrane helix</keyword>
<dbReference type="RefSeq" id="WP_176233482.1">
    <property type="nucleotide sequence ID" value="NZ_BLRY01000067.1"/>
</dbReference>
<proteinExistence type="predicted"/>
<evidence type="ECO:0000313" key="3">
    <source>
        <dbReference type="EMBL" id="GFP27791.1"/>
    </source>
</evidence>
<organism evidence="2 5">
    <name type="scientific">Candidatus Hakubella thermalkaliphila</name>
    <dbReference type="NCBI Taxonomy" id="2754717"/>
    <lineage>
        <taxon>Bacteria</taxon>
        <taxon>Bacillati</taxon>
        <taxon>Actinomycetota</taxon>
        <taxon>Actinomycetota incertae sedis</taxon>
        <taxon>Candidatus Hakubellales</taxon>
        <taxon>Candidatus Hakubellaceae</taxon>
        <taxon>Candidatus Hakubella</taxon>
    </lineage>
</organism>
<evidence type="ECO:0000313" key="2">
    <source>
        <dbReference type="EMBL" id="GFP24995.1"/>
    </source>
</evidence>
<keyword evidence="1" id="KW-0472">Membrane</keyword>
<evidence type="ECO:0000313" key="5">
    <source>
        <dbReference type="Proteomes" id="UP000543224"/>
    </source>
</evidence>